<evidence type="ECO:0000313" key="3">
    <source>
        <dbReference type="Proteomes" id="UP000515121"/>
    </source>
</evidence>
<keyword evidence="1" id="KW-0175">Coiled coil</keyword>
<feature type="compositionally biased region" description="Polar residues" evidence="2">
    <location>
        <begin position="84"/>
        <end position="95"/>
    </location>
</feature>
<keyword evidence="3" id="KW-1185">Reference proteome</keyword>
<dbReference type="RefSeq" id="XP_022758217.1">
    <property type="nucleotide sequence ID" value="XM_022902482.1"/>
</dbReference>
<reference evidence="4" key="1">
    <citation type="submission" date="2025-08" db="UniProtKB">
        <authorList>
            <consortium name="RefSeq"/>
        </authorList>
    </citation>
    <scope>IDENTIFICATION</scope>
    <source>
        <tissue evidence="4">Fruit stalk</tissue>
    </source>
</reference>
<protein>
    <submittedName>
        <fullName evidence="4">Uncharacterized protein LOC111305193 isoform X1</fullName>
    </submittedName>
</protein>
<organism evidence="3 4">
    <name type="scientific">Durio zibethinus</name>
    <name type="common">Durian</name>
    <dbReference type="NCBI Taxonomy" id="66656"/>
    <lineage>
        <taxon>Eukaryota</taxon>
        <taxon>Viridiplantae</taxon>
        <taxon>Streptophyta</taxon>
        <taxon>Embryophyta</taxon>
        <taxon>Tracheophyta</taxon>
        <taxon>Spermatophyta</taxon>
        <taxon>Magnoliopsida</taxon>
        <taxon>eudicotyledons</taxon>
        <taxon>Gunneridae</taxon>
        <taxon>Pentapetalae</taxon>
        <taxon>rosids</taxon>
        <taxon>malvids</taxon>
        <taxon>Malvales</taxon>
        <taxon>Malvaceae</taxon>
        <taxon>Helicteroideae</taxon>
        <taxon>Durio</taxon>
    </lineage>
</organism>
<feature type="compositionally biased region" description="Basic residues" evidence="2">
    <location>
        <begin position="290"/>
        <end position="300"/>
    </location>
</feature>
<dbReference type="AlphaFoldDB" id="A0A6P6A0A7"/>
<feature type="coiled-coil region" evidence="1">
    <location>
        <begin position="158"/>
        <end position="185"/>
    </location>
</feature>
<dbReference type="GeneID" id="111305193"/>
<proteinExistence type="predicted"/>
<name>A0A6P6A0A7_DURZI</name>
<evidence type="ECO:0000313" key="4">
    <source>
        <dbReference type="RefSeq" id="XP_022758217.1"/>
    </source>
</evidence>
<dbReference type="OrthoDB" id="1937314at2759"/>
<dbReference type="KEGG" id="dzi:111305193"/>
<feature type="region of interest" description="Disordered" evidence="2">
    <location>
        <begin position="46"/>
        <end position="95"/>
    </location>
</feature>
<dbReference type="PANTHER" id="PTHR38936:SF1">
    <property type="entry name" value="DUF641 DOMAIN-CONTAINING PROTEIN"/>
    <property type="match status" value="1"/>
</dbReference>
<evidence type="ECO:0000256" key="2">
    <source>
        <dbReference type="SAM" id="MobiDB-lite"/>
    </source>
</evidence>
<evidence type="ECO:0000256" key="1">
    <source>
        <dbReference type="SAM" id="Coils"/>
    </source>
</evidence>
<dbReference type="PANTHER" id="PTHR38936">
    <property type="entry name" value="TITIN-LIKE ISOFORM X2"/>
    <property type="match status" value="1"/>
</dbReference>
<dbReference type="Proteomes" id="UP000515121">
    <property type="component" value="Unplaced"/>
</dbReference>
<sequence length="300" mass="33985">MLYLLLFYAIETKFSIWTIYSFPMKRIIGFYLIFIVKLLSKPEFRDPSGGVEKQPESSNPSSERAKLQSEKSNPPLEAIERQPKTQTNSADLSSVTKAKKRIALAMVRRSQRLQDAATPSQDKDIEHIIEEITMSESEKDEEPLNLGEGKLPEPMLIRKSLEEKVDYLLKQLEEQEKAIKALKLKITRDSSPTPTGNPTAADVRYRNLYFDSQKKIEALIDENHHVALKLERALGKIEAYENGICEFSKGLEKMKDMILVTNLTRATETAVNLSSQAFPSKDAGTEAKTNAKRKKPHTSK</sequence>
<feature type="region of interest" description="Disordered" evidence="2">
    <location>
        <begin position="272"/>
        <end position="300"/>
    </location>
</feature>
<accession>A0A6P6A0A7</accession>
<gene>
    <name evidence="4" type="primary">LOC111305193</name>
</gene>